<reference evidence="1" key="1">
    <citation type="submission" date="2014-11" db="EMBL/GenBank/DDBJ databases">
        <authorList>
            <person name="Amaro Gonzalez C."/>
        </authorList>
    </citation>
    <scope>NUCLEOTIDE SEQUENCE</scope>
</reference>
<dbReference type="EMBL" id="GBXM01008953">
    <property type="protein sequence ID" value="JAH99624.1"/>
    <property type="molecule type" value="Transcribed_RNA"/>
</dbReference>
<accession>A0A0E9XAG3</accession>
<evidence type="ECO:0000313" key="1">
    <source>
        <dbReference type="EMBL" id="JAH99624.1"/>
    </source>
</evidence>
<dbReference type="AlphaFoldDB" id="A0A0E9XAG3"/>
<protein>
    <submittedName>
        <fullName evidence="1">Uncharacterized protein</fullName>
    </submittedName>
</protein>
<name>A0A0E9XAG3_ANGAN</name>
<reference evidence="1" key="2">
    <citation type="journal article" date="2015" name="Fish Shellfish Immunol.">
        <title>Early steps in the European eel (Anguilla anguilla)-Vibrio vulnificus interaction in the gills: Role of the RtxA13 toxin.</title>
        <authorList>
            <person name="Callol A."/>
            <person name="Pajuelo D."/>
            <person name="Ebbesson L."/>
            <person name="Teles M."/>
            <person name="MacKenzie S."/>
            <person name="Amaro C."/>
        </authorList>
    </citation>
    <scope>NUCLEOTIDE SEQUENCE</scope>
</reference>
<proteinExistence type="predicted"/>
<organism evidence="1">
    <name type="scientific">Anguilla anguilla</name>
    <name type="common">European freshwater eel</name>
    <name type="synonym">Muraena anguilla</name>
    <dbReference type="NCBI Taxonomy" id="7936"/>
    <lineage>
        <taxon>Eukaryota</taxon>
        <taxon>Metazoa</taxon>
        <taxon>Chordata</taxon>
        <taxon>Craniata</taxon>
        <taxon>Vertebrata</taxon>
        <taxon>Euteleostomi</taxon>
        <taxon>Actinopterygii</taxon>
        <taxon>Neopterygii</taxon>
        <taxon>Teleostei</taxon>
        <taxon>Anguilliformes</taxon>
        <taxon>Anguillidae</taxon>
        <taxon>Anguilla</taxon>
    </lineage>
</organism>
<sequence>MSFQNIGSRTFCTKHSLKYSDLKHLFTFFCRALNTNVTAESGGI</sequence>